<sequence length="868" mass="97151" precursor="true">MLRNTFVIWALHFCVSVPLLFASPPTSPEERLAAIGEPTTLEVEPETFALSGPRANRQVLVTGHYADGTTRDLTQLSEWKSQSPDVVAVTPSGLATGYSDGKTTIDVRVGNLSASIPVTIADVGQPHPISFRREFMALLSSAGCSDIRCHGAPSGKNEFRLSLWGLDPKLDFRQLTHDALGRRTNSINPDNSLILQKALTRVPHAGGQRFTADSSFAKLMTTWQAEGLRDDAGKPPLKSLTVSPARRVLQAPANWQQISVRAEFADGRSEDVTRLTTFFSSDIALADVDRTGYVEFKSQGEVAILCRYMDQMSSVRLMYIEKPAADYQWPDPAENNYVDKHTFAKLRMLNIAPSELCSDEHFVRRVYLDVCGVLPSPEETNSFVGSTEPDKRQQLIDTLLQRPEYVDFWTKKWMDVLRSSRDAIQLQGAQSYQAWLHKQIAADASFADVARTLLTSQGKSFTDAPANFFCVAPTPKEITDPAYLQKDLTEATAQLFLGVRLQCAKCHDHPYERWKQDDYLALAAHFTQVKQSRVGKAGPAGRPDRREIEITLDNKAPEIKDDKGAEVAPRLPLHQSPELADGQDRRELLADWLTQKDNPFFAKAMVNRIWFHLHGRGIVEPVDDFRDSNPSVNDELLEALAAEFIANGYRLKPLIRTIVNSRTYQLSAIPTATNASDGRYFSHMQSRTLSAEVLLDAVCSVTEVPEVFEITKDYISGLPDGTLKLPVGTRAVQLPVNDFTTLINTMGKYVRYESHPFLRTFGQPGRTQTCECDREQTFGRKQALELIIGQETSDRLTEKGNCLSGLLTQKLTDAEILDNLYVRALSRRPSESTAESLLQYVASTEDKRQAWEDILWTILNSQEFLYQH</sequence>
<dbReference type="InterPro" id="IPR003343">
    <property type="entry name" value="Big_2"/>
</dbReference>
<dbReference type="Gene3D" id="2.60.40.1080">
    <property type="match status" value="2"/>
</dbReference>
<dbReference type="OrthoDB" id="289126at2"/>
<dbReference type="InterPro" id="IPR011444">
    <property type="entry name" value="DUF1549"/>
</dbReference>
<dbReference type="SMART" id="SM00635">
    <property type="entry name" value="BID_2"/>
    <property type="match status" value="2"/>
</dbReference>
<dbReference type="InterPro" id="IPR022655">
    <property type="entry name" value="DUF1553"/>
</dbReference>
<dbReference type="SUPFAM" id="SSF49373">
    <property type="entry name" value="Invasin/intimin cell-adhesion fragments"/>
    <property type="match status" value="2"/>
</dbReference>
<dbReference type="Pfam" id="PF07583">
    <property type="entry name" value="PSCyt2"/>
    <property type="match status" value="1"/>
</dbReference>
<feature type="domain" description="BIG2" evidence="2">
    <location>
        <begin position="236"/>
        <end position="318"/>
    </location>
</feature>
<name>A0A1P8WFQ1_9PLAN</name>
<dbReference type="EMBL" id="CP017641">
    <property type="protein sequence ID" value="APZ92867.1"/>
    <property type="molecule type" value="Genomic_DNA"/>
</dbReference>
<reference evidence="3 4" key="1">
    <citation type="journal article" date="2016" name="Front. Microbiol.">
        <title>Fuerstia marisgermanicae gen. nov., sp. nov., an Unusual Member of the Phylum Planctomycetes from the German Wadden Sea.</title>
        <authorList>
            <person name="Kohn T."/>
            <person name="Heuer A."/>
            <person name="Jogler M."/>
            <person name="Vollmers J."/>
            <person name="Boedeker C."/>
            <person name="Bunk B."/>
            <person name="Rast P."/>
            <person name="Borchert D."/>
            <person name="Glockner I."/>
            <person name="Freese H.M."/>
            <person name="Klenk H.P."/>
            <person name="Overmann J."/>
            <person name="Kaster A.K."/>
            <person name="Rohde M."/>
            <person name="Wiegand S."/>
            <person name="Jogler C."/>
        </authorList>
    </citation>
    <scope>NUCLEOTIDE SEQUENCE [LARGE SCALE GENOMIC DNA]</scope>
    <source>
        <strain evidence="3 4">NH11</strain>
    </source>
</reference>
<dbReference type="STRING" id="1891926.Fuma_02479"/>
<dbReference type="PANTHER" id="PTHR35889">
    <property type="entry name" value="CYCLOINULO-OLIGOSACCHARIDE FRUCTANOTRANSFERASE-RELATED"/>
    <property type="match status" value="1"/>
</dbReference>
<dbReference type="Proteomes" id="UP000187735">
    <property type="component" value="Chromosome"/>
</dbReference>
<dbReference type="Pfam" id="PF07587">
    <property type="entry name" value="PSD1"/>
    <property type="match status" value="1"/>
</dbReference>
<dbReference type="InterPro" id="IPR008964">
    <property type="entry name" value="Invasin/intimin_cell_adhesion"/>
</dbReference>
<dbReference type="AlphaFoldDB" id="A0A1P8WFQ1"/>
<dbReference type="KEGG" id="fmr:Fuma_02479"/>
<evidence type="ECO:0000313" key="4">
    <source>
        <dbReference type="Proteomes" id="UP000187735"/>
    </source>
</evidence>
<feature type="domain" description="BIG2" evidence="2">
    <location>
        <begin position="37"/>
        <end position="119"/>
    </location>
</feature>
<dbReference type="PANTHER" id="PTHR35889:SF3">
    <property type="entry name" value="F-BOX DOMAIN-CONTAINING PROTEIN"/>
    <property type="match status" value="1"/>
</dbReference>
<organism evidence="3 4">
    <name type="scientific">Fuerstiella marisgermanici</name>
    <dbReference type="NCBI Taxonomy" id="1891926"/>
    <lineage>
        <taxon>Bacteria</taxon>
        <taxon>Pseudomonadati</taxon>
        <taxon>Planctomycetota</taxon>
        <taxon>Planctomycetia</taxon>
        <taxon>Planctomycetales</taxon>
        <taxon>Planctomycetaceae</taxon>
        <taxon>Fuerstiella</taxon>
    </lineage>
</organism>
<gene>
    <name evidence="3" type="ORF">Fuma_02479</name>
</gene>
<evidence type="ECO:0000259" key="2">
    <source>
        <dbReference type="SMART" id="SM00635"/>
    </source>
</evidence>
<keyword evidence="4" id="KW-1185">Reference proteome</keyword>
<keyword evidence="1" id="KW-0732">Signal</keyword>
<accession>A0A1P8WFQ1</accession>
<protein>
    <submittedName>
        <fullName evidence="3">Bacterial Ig-like domain (Group 2)</fullName>
    </submittedName>
</protein>
<proteinExistence type="predicted"/>
<dbReference type="RefSeq" id="WP_077024427.1">
    <property type="nucleotide sequence ID" value="NZ_CP017641.1"/>
</dbReference>
<feature type="signal peptide" evidence="1">
    <location>
        <begin position="1"/>
        <end position="22"/>
    </location>
</feature>
<evidence type="ECO:0000313" key="3">
    <source>
        <dbReference type="EMBL" id="APZ92867.1"/>
    </source>
</evidence>
<evidence type="ECO:0000256" key="1">
    <source>
        <dbReference type="SAM" id="SignalP"/>
    </source>
</evidence>
<feature type="chain" id="PRO_5012410890" evidence="1">
    <location>
        <begin position="23"/>
        <end position="868"/>
    </location>
</feature>